<comment type="subcellular location">
    <subcellularLocation>
        <location evidence="2">Membrane</location>
        <topology evidence="2">Single-pass membrane protein</topology>
    </subcellularLocation>
</comment>
<evidence type="ECO:0000313" key="19">
    <source>
        <dbReference type="EMBL" id="ODQ82119.1"/>
    </source>
</evidence>
<proteinExistence type="inferred from homology"/>
<keyword evidence="7 17" id="KW-0812">Transmembrane</keyword>
<evidence type="ECO:0000256" key="14">
    <source>
        <dbReference type="ARBA" id="ARBA00023180"/>
    </source>
</evidence>
<evidence type="ECO:0000256" key="13">
    <source>
        <dbReference type="ARBA" id="ARBA00023136"/>
    </source>
</evidence>
<evidence type="ECO:0000256" key="8">
    <source>
        <dbReference type="ARBA" id="ARBA00022723"/>
    </source>
</evidence>
<dbReference type="SUPFAM" id="SSF53187">
    <property type="entry name" value="Zn-dependent exopeptidases"/>
    <property type="match status" value="1"/>
</dbReference>
<dbReference type="AlphaFoldDB" id="A0A1E3QWP9"/>
<evidence type="ECO:0000256" key="12">
    <source>
        <dbReference type="ARBA" id="ARBA00022989"/>
    </source>
</evidence>
<feature type="binding site" evidence="16">
    <location>
        <position position="199"/>
    </location>
    <ligand>
        <name>Zn(2+)</name>
        <dbReference type="ChEBI" id="CHEBI:29105"/>
        <label>1</label>
    </ligand>
</feature>
<feature type="domain" description="Peptidase M20 dimerisation" evidence="18">
    <location>
        <begin position="283"/>
        <end position="439"/>
    </location>
</feature>
<dbReference type="Gene3D" id="3.30.70.360">
    <property type="match status" value="1"/>
</dbReference>
<feature type="binding site" evidence="16">
    <location>
        <position position="545"/>
    </location>
    <ligand>
        <name>Zn(2+)</name>
        <dbReference type="ChEBI" id="CHEBI:29105"/>
        <label>1</label>
    </ligand>
</feature>
<comment type="cofactor">
    <cofactor evidence="1">
        <name>Zn(2+)</name>
        <dbReference type="ChEBI" id="CHEBI:29105"/>
    </cofactor>
</comment>
<keyword evidence="11" id="KW-0832">Ubl conjugation</keyword>
<keyword evidence="14" id="KW-0325">Glycoprotein</keyword>
<evidence type="ECO:0000256" key="11">
    <source>
        <dbReference type="ARBA" id="ARBA00022843"/>
    </source>
</evidence>
<evidence type="ECO:0000256" key="17">
    <source>
        <dbReference type="SAM" id="Phobius"/>
    </source>
</evidence>
<evidence type="ECO:0000256" key="9">
    <source>
        <dbReference type="ARBA" id="ARBA00022801"/>
    </source>
</evidence>
<dbReference type="PANTHER" id="PTHR45962:SF1">
    <property type="entry name" value="N-FATTY-ACYL-AMINO ACID SYNTHASE_HYDROLASE PM20D1"/>
    <property type="match status" value="1"/>
</dbReference>
<feature type="transmembrane region" description="Helical" evidence="17">
    <location>
        <begin position="24"/>
        <end position="42"/>
    </location>
</feature>
<evidence type="ECO:0000256" key="5">
    <source>
        <dbReference type="ARBA" id="ARBA00022645"/>
    </source>
</evidence>
<dbReference type="SUPFAM" id="SSF55031">
    <property type="entry name" value="Bacterial exopeptidase dimerisation domain"/>
    <property type="match status" value="1"/>
</dbReference>
<evidence type="ECO:0000256" key="15">
    <source>
        <dbReference type="PIRSR" id="PIRSR037217-1"/>
    </source>
</evidence>
<dbReference type="CDD" id="cd05674">
    <property type="entry name" value="M20_yscS"/>
    <property type="match status" value="1"/>
</dbReference>
<evidence type="ECO:0000256" key="4">
    <source>
        <dbReference type="ARBA" id="ARBA00022499"/>
    </source>
</evidence>
<sequence>MPRLADDVEEGTFGARSKYNLKKAAIIGAVAIVGLVGLTAIVKSFGGDNFPSEPLCPVPAYFSANSTAITNRSKQFLSDKEFIAQSVEKLSKAVQVPTEVYDSQPDVDDAPEVWAKFGKFHHYLEETFPTVYANLDVDKINTWGLVFTWKGKNTDLKPVLLAAHQDVVPVQKETIKNWKYDPFSGHIGKKYLFGRGALDCKNLLVGLMETVEQLLADDFKPQRSIVLAFGFDEEASGEQGARYISEFLLKRYGRDSFYAVIDEGDAGLVKAGGGSQFYAQVATGEKGHVNAHIELTTPGGHSSVPPDHTSIGIMSSLLKLLEDEPFEAALVEENPTLGYMQCLAEHDPSMPKKLKTSIFRAILSKAANSKVVDYLSKSIADRYLVRTSQAIDIIQGGAKSNALPEHVSVISNYRINIGSSVNETLVHVTEKINRIAKEYDVGFYQEGEEIRKDEHGNGHFSLSVVEPLEPAPASPTDKDSKVWMTYGGALRHFYENVLGVDGKVIVTPGILTGNTDTKCYWGLTKNIYRYVPALSDLGTIESGIHSVNEKIEKENHIHIIAFYYEYLQAIDKVTDEE</sequence>
<organism evidence="19 20">
    <name type="scientific">Babjeviella inositovora NRRL Y-12698</name>
    <dbReference type="NCBI Taxonomy" id="984486"/>
    <lineage>
        <taxon>Eukaryota</taxon>
        <taxon>Fungi</taxon>
        <taxon>Dikarya</taxon>
        <taxon>Ascomycota</taxon>
        <taxon>Saccharomycotina</taxon>
        <taxon>Pichiomycetes</taxon>
        <taxon>Serinales incertae sedis</taxon>
        <taxon>Babjeviella</taxon>
    </lineage>
</organism>
<dbReference type="FunFam" id="3.40.630.10:FF:000098">
    <property type="entry name" value="Gly-Xaa carboxypeptidase"/>
    <property type="match status" value="1"/>
</dbReference>
<dbReference type="InterPro" id="IPR047177">
    <property type="entry name" value="Pept_M20A"/>
</dbReference>
<evidence type="ECO:0000256" key="7">
    <source>
        <dbReference type="ARBA" id="ARBA00022692"/>
    </source>
</evidence>
<dbReference type="RefSeq" id="XP_018987447.1">
    <property type="nucleotide sequence ID" value="XM_019128158.1"/>
</dbReference>
<dbReference type="Gene3D" id="3.40.630.10">
    <property type="entry name" value="Zn peptidases"/>
    <property type="match status" value="1"/>
</dbReference>
<feature type="binding site" evidence="16">
    <location>
        <position position="234"/>
    </location>
    <ligand>
        <name>Zn(2+)</name>
        <dbReference type="ChEBI" id="CHEBI:29105"/>
        <label>1</label>
    </ligand>
</feature>
<dbReference type="InterPro" id="IPR001261">
    <property type="entry name" value="ArgE/DapE_CS"/>
</dbReference>
<dbReference type="GO" id="GO:0051603">
    <property type="term" value="P:proteolysis involved in protein catabolic process"/>
    <property type="evidence" value="ECO:0007669"/>
    <property type="project" value="TreeGrafter"/>
</dbReference>
<keyword evidence="6" id="KW-0645">Protease</keyword>
<dbReference type="Proteomes" id="UP000094336">
    <property type="component" value="Unassembled WGS sequence"/>
</dbReference>
<name>A0A1E3QWP9_9ASCO</name>
<keyword evidence="12 17" id="KW-1133">Transmembrane helix</keyword>
<evidence type="ECO:0000256" key="1">
    <source>
        <dbReference type="ARBA" id="ARBA00001947"/>
    </source>
</evidence>
<dbReference type="Pfam" id="PF07687">
    <property type="entry name" value="M20_dimer"/>
    <property type="match status" value="1"/>
</dbReference>
<dbReference type="Pfam" id="PF01546">
    <property type="entry name" value="Peptidase_M20"/>
    <property type="match status" value="1"/>
</dbReference>
<dbReference type="GeneID" id="30146011"/>
<keyword evidence="10 16" id="KW-0862">Zinc</keyword>
<protein>
    <recommendedName>
        <fullName evidence="18">Peptidase M20 dimerisation domain-containing protein</fullName>
    </recommendedName>
</protein>
<evidence type="ECO:0000259" key="18">
    <source>
        <dbReference type="Pfam" id="PF07687"/>
    </source>
</evidence>
<evidence type="ECO:0000313" key="20">
    <source>
        <dbReference type="Proteomes" id="UP000094336"/>
    </source>
</evidence>
<feature type="binding site" evidence="16">
    <location>
        <position position="199"/>
    </location>
    <ligand>
        <name>Zn(2+)</name>
        <dbReference type="ChEBI" id="CHEBI:29105"/>
        <label>2</label>
    </ligand>
</feature>
<dbReference type="InterPro" id="IPR011650">
    <property type="entry name" value="Peptidase_M20_dimer"/>
</dbReference>
<evidence type="ECO:0000256" key="10">
    <source>
        <dbReference type="ARBA" id="ARBA00022833"/>
    </source>
</evidence>
<dbReference type="PROSITE" id="PS00758">
    <property type="entry name" value="ARGE_DAPE_CPG2_1"/>
    <property type="match status" value="1"/>
</dbReference>
<dbReference type="Gene3D" id="1.10.150.900">
    <property type="match status" value="1"/>
</dbReference>
<dbReference type="GO" id="GO:0016020">
    <property type="term" value="C:membrane"/>
    <property type="evidence" value="ECO:0007669"/>
    <property type="project" value="UniProtKB-SubCell"/>
</dbReference>
<feature type="binding site" evidence="16">
    <location>
        <position position="164"/>
    </location>
    <ligand>
        <name>Zn(2+)</name>
        <dbReference type="ChEBI" id="CHEBI:29105"/>
        <label>2</label>
    </ligand>
</feature>
<comment type="similarity">
    <text evidence="3">Belongs to the peptidase M20A family.</text>
</comment>
<dbReference type="EMBL" id="KV454427">
    <property type="protein sequence ID" value="ODQ82119.1"/>
    <property type="molecule type" value="Genomic_DNA"/>
</dbReference>
<dbReference type="STRING" id="984486.A0A1E3QWP9"/>
<dbReference type="GO" id="GO:0000328">
    <property type="term" value="C:fungal-type vacuole lumen"/>
    <property type="evidence" value="ECO:0007669"/>
    <property type="project" value="TreeGrafter"/>
</dbReference>
<dbReference type="InterPro" id="IPR002933">
    <property type="entry name" value="Peptidase_M20"/>
</dbReference>
<keyword evidence="9" id="KW-0378">Hydrolase</keyword>
<dbReference type="GO" id="GO:0004181">
    <property type="term" value="F:metallocarboxypeptidase activity"/>
    <property type="evidence" value="ECO:0007669"/>
    <property type="project" value="InterPro"/>
</dbReference>
<feature type="active site" description="Proton acceptor" evidence="15">
    <location>
        <position position="233"/>
    </location>
</feature>
<evidence type="ECO:0000256" key="2">
    <source>
        <dbReference type="ARBA" id="ARBA00004167"/>
    </source>
</evidence>
<dbReference type="InterPro" id="IPR036264">
    <property type="entry name" value="Bact_exopeptidase_dim_dom"/>
</dbReference>
<feature type="active site" evidence="15">
    <location>
        <position position="166"/>
    </location>
</feature>
<dbReference type="PANTHER" id="PTHR45962">
    <property type="entry name" value="N-FATTY-ACYL-AMINO ACID SYNTHASE/HYDROLASE PM20D1"/>
    <property type="match status" value="1"/>
</dbReference>
<accession>A0A1E3QWP9</accession>
<keyword evidence="13 17" id="KW-0472">Membrane</keyword>
<gene>
    <name evidence="19" type="ORF">BABINDRAFT_160304</name>
</gene>
<evidence type="ECO:0000256" key="3">
    <source>
        <dbReference type="ARBA" id="ARBA00006247"/>
    </source>
</evidence>
<dbReference type="InterPro" id="IPR017141">
    <property type="entry name" value="Pept_M20_carboxypep"/>
</dbReference>
<keyword evidence="20" id="KW-1185">Reference proteome</keyword>
<feature type="binding site" evidence="16">
    <location>
        <position position="262"/>
    </location>
    <ligand>
        <name>Zn(2+)</name>
        <dbReference type="ChEBI" id="CHEBI:29105"/>
        <label>2</label>
    </ligand>
</feature>
<keyword evidence="8 16" id="KW-0479">Metal-binding</keyword>
<keyword evidence="5" id="KW-0121">Carboxypeptidase</keyword>
<dbReference type="PIRSF" id="PIRSF037217">
    <property type="entry name" value="Carboxypeptidase_S"/>
    <property type="match status" value="1"/>
</dbReference>
<keyword evidence="4" id="KW-1017">Isopeptide bond</keyword>
<evidence type="ECO:0000256" key="16">
    <source>
        <dbReference type="PIRSR" id="PIRSR037217-2"/>
    </source>
</evidence>
<evidence type="ECO:0000256" key="6">
    <source>
        <dbReference type="ARBA" id="ARBA00022670"/>
    </source>
</evidence>
<reference evidence="20" key="1">
    <citation type="submission" date="2016-05" db="EMBL/GenBank/DDBJ databases">
        <title>Comparative genomics of biotechnologically important yeasts.</title>
        <authorList>
            <consortium name="DOE Joint Genome Institute"/>
            <person name="Riley R."/>
            <person name="Haridas S."/>
            <person name="Wolfe K.H."/>
            <person name="Lopes M.R."/>
            <person name="Hittinger C.T."/>
            <person name="Goker M."/>
            <person name="Salamov A."/>
            <person name="Wisecaver J."/>
            <person name="Long T.M."/>
            <person name="Aerts A.L."/>
            <person name="Barry K."/>
            <person name="Choi C."/>
            <person name="Clum A."/>
            <person name="Coughlan A.Y."/>
            <person name="Deshpande S."/>
            <person name="Douglass A.P."/>
            <person name="Hanson S.J."/>
            <person name="Klenk H.-P."/>
            <person name="Labutti K."/>
            <person name="Lapidus A."/>
            <person name="Lindquist E."/>
            <person name="Lipzen A."/>
            <person name="Meier-Kolthoff J.P."/>
            <person name="Ohm R.A."/>
            <person name="Otillar R.P."/>
            <person name="Pangilinan J."/>
            <person name="Peng Y."/>
            <person name="Rokas A."/>
            <person name="Rosa C.A."/>
            <person name="Scheuner C."/>
            <person name="Sibirny A.A."/>
            <person name="Slot J.C."/>
            <person name="Stielow J.B."/>
            <person name="Sun H."/>
            <person name="Kurtzman C.P."/>
            <person name="Blackwell M."/>
            <person name="Grigoriev I.V."/>
            <person name="Jeffries T.W."/>
        </authorList>
    </citation>
    <scope>NUCLEOTIDE SEQUENCE [LARGE SCALE GENOMIC DNA]</scope>
    <source>
        <strain evidence="20">NRRL Y-12698</strain>
    </source>
</reference>
<dbReference type="GO" id="GO:0046872">
    <property type="term" value="F:metal ion binding"/>
    <property type="evidence" value="ECO:0007669"/>
    <property type="project" value="UniProtKB-KW"/>
</dbReference>
<dbReference type="OrthoDB" id="3064516at2759"/>